<keyword evidence="4" id="KW-1185">Reference proteome</keyword>
<gene>
    <name evidence="3" type="ORF">LSH36_971g00070</name>
</gene>
<dbReference type="AlphaFoldDB" id="A0AAD9MQK8"/>
<dbReference type="InterPro" id="IPR047118">
    <property type="entry name" value="Fbxo7"/>
</dbReference>
<evidence type="ECO:0000259" key="2">
    <source>
        <dbReference type="PROSITE" id="PS50181"/>
    </source>
</evidence>
<dbReference type="Proteomes" id="UP001208570">
    <property type="component" value="Unassembled WGS sequence"/>
</dbReference>
<evidence type="ECO:0000313" key="3">
    <source>
        <dbReference type="EMBL" id="KAK2142312.1"/>
    </source>
</evidence>
<dbReference type="GO" id="GO:0019901">
    <property type="term" value="F:protein kinase binding"/>
    <property type="evidence" value="ECO:0007669"/>
    <property type="project" value="InterPro"/>
</dbReference>
<reference evidence="3" key="1">
    <citation type="journal article" date="2023" name="Mol. Biol. Evol.">
        <title>Third-Generation Sequencing Reveals the Adaptive Role of the Epigenome in Three Deep-Sea Polychaetes.</title>
        <authorList>
            <person name="Perez M."/>
            <person name="Aroh O."/>
            <person name="Sun Y."/>
            <person name="Lan Y."/>
            <person name="Juniper S.K."/>
            <person name="Young C.R."/>
            <person name="Angers B."/>
            <person name="Qian P.Y."/>
        </authorList>
    </citation>
    <scope>NUCLEOTIDE SEQUENCE</scope>
    <source>
        <strain evidence="3">P08H-3</strain>
    </source>
</reference>
<comment type="caution">
    <text evidence="3">The sequence shown here is derived from an EMBL/GenBank/DDBJ whole genome shotgun (WGS) entry which is preliminary data.</text>
</comment>
<dbReference type="PANTHER" id="PTHR15537">
    <property type="entry name" value="F-BOX ONLY PROTEIN 7"/>
    <property type="match status" value="1"/>
</dbReference>
<name>A0AAD9MQK8_9ANNE</name>
<dbReference type="Pfam" id="PF12937">
    <property type="entry name" value="F-box-like"/>
    <property type="match status" value="1"/>
</dbReference>
<protein>
    <recommendedName>
        <fullName evidence="2">F-box domain-containing protein</fullName>
    </recommendedName>
</protein>
<dbReference type="PANTHER" id="PTHR15537:SF2">
    <property type="entry name" value="F-BOX ONLY PROTEIN 7"/>
    <property type="match status" value="1"/>
</dbReference>
<feature type="compositionally biased region" description="Polar residues" evidence="1">
    <location>
        <begin position="125"/>
        <end position="146"/>
    </location>
</feature>
<dbReference type="EMBL" id="JAODUP010000971">
    <property type="protein sequence ID" value="KAK2142312.1"/>
    <property type="molecule type" value="Genomic_DNA"/>
</dbReference>
<feature type="region of interest" description="Disordered" evidence="1">
    <location>
        <begin position="113"/>
        <end position="162"/>
    </location>
</feature>
<dbReference type="InterPro" id="IPR001810">
    <property type="entry name" value="F-box_dom"/>
</dbReference>
<dbReference type="SUPFAM" id="SSF81383">
    <property type="entry name" value="F-box domain"/>
    <property type="match status" value="1"/>
</dbReference>
<organism evidence="3 4">
    <name type="scientific">Paralvinella palmiformis</name>
    <dbReference type="NCBI Taxonomy" id="53620"/>
    <lineage>
        <taxon>Eukaryota</taxon>
        <taxon>Metazoa</taxon>
        <taxon>Spiralia</taxon>
        <taxon>Lophotrochozoa</taxon>
        <taxon>Annelida</taxon>
        <taxon>Polychaeta</taxon>
        <taxon>Sedentaria</taxon>
        <taxon>Canalipalpata</taxon>
        <taxon>Terebellida</taxon>
        <taxon>Terebelliformia</taxon>
        <taxon>Alvinellidae</taxon>
        <taxon>Paralvinella</taxon>
    </lineage>
</organism>
<evidence type="ECO:0000313" key="4">
    <source>
        <dbReference type="Proteomes" id="UP001208570"/>
    </source>
</evidence>
<dbReference type="Gene3D" id="3.40.1000.30">
    <property type="match status" value="2"/>
</dbReference>
<dbReference type="InterPro" id="IPR036047">
    <property type="entry name" value="F-box-like_dom_sf"/>
</dbReference>
<accession>A0AAD9MQK8</accession>
<dbReference type="SMART" id="SM00256">
    <property type="entry name" value="FBOX"/>
    <property type="match status" value="1"/>
</dbReference>
<dbReference type="PROSITE" id="PS50181">
    <property type="entry name" value="FBOX"/>
    <property type="match status" value="1"/>
</dbReference>
<evidence type="ECO:0000256" key="1">
    <source>
        <dbReference type="SAM" id="MobiDB-lite"/>
    </source>
</evidence>
<proteinExistence type="predicted"/>
<sequence length="611" mass="68214">MLTMKVLLRISKPQKRTVTVTLPVVEGCQPCLQDLYLLTTQILGVQTENIETASEIIRFSLNNKDFLSGDSVPLSDLGIVNGDLLYVHLPEVKDSQMAAPVSTGNNLASGEQMTEMQQDEHGMAQHNSQMEPSASPSCQKLNSGDGSPSAKRMYSDQSGCSKKNQCTNHFAASSMATSEANEDLKRVIFIKESDGDNIPQTLMIVLEAARPLTEHQVLFLVTHVLVLETGFLLQNPECDLLPKQEAVSQFKLTYKCRGEIQKGFSLIAVPMSNRLLIHELKFKNLSRMSREFKENVSYPMLQHLASDQMNLGQCEGSQCISDLALISVEELNRTEVNKYLNQAILIRESAGDDIPQGLRLVLVTARPGTTHQALFLVIHVLVLETGFVLQNCEGGLLPKQEAVTQLKLTYRYRGEIQKGFNLVAVPMANRLLVHDTNTYVPSLTGLLYEIQILILKYLDAPSLLRLSETCYLFSELSKSPVLWQRMFVKDFGKFTAAKKEPNSDWFALYKEQYLLKKRLHDHLRNACIVAPYFGHDSSIYPPFARRPGWVPPFMVGGDYDRLPGGPFLPGSGGNPFPEPRRYLVSHQQQTGSGRLTGKPPGPLGLGRFFRL</sequence>
<feature type="domain" description="F-box" evidence="2">
    <location>
        <begin position="440"/>
        <end position="486"/>
    </location>
</feature>
<dbReference type="GO" id="GO:1903599">
    <property type="term" value="P:positive regulation of autophagy of mitochondrion"/>
    <property type="evidence" value="ECO:0007669"/>
    <property type="project" value="TreeGrafter"/>
</dbReference>